<keyword evidence="4" id="KW-1185">Reference proteome</keyword>
<dbReference type="InterPro" id="IPR003439">
    <property type="entry name" value="ABC_transporter-like_ATP-bd"/>
</dbReference>
<dbReference type="GO" id="GO:0005524">
    <property type="term" value="F:ATP binding"/>
    <property type="evidence" value="ECO:0007669"/>
    <property type="project" value="InterPro"/>
</dbReference>
<proteinExistence type="predicted"/>
<dbReference type="OrthoDB" id="70398at2759"/>
<organism evidence="3 4">
    <name type="scientific">Zostera marina</name>
    <name type="common">Eelgrass</name>
    <dbReference type="NCBI Taxonomy" id="29655"/>
    <lineage>
        <taxon>Eukaryota</taxon>
        <taxon>Viridiplantae</taxon>
        <taxon>Streptophyta</taxon>
        <taxon>Embryophyta</taxon>
        <taxon>Tracheophyta</taxon>
        <taxon>Spermatophyta</taxon>
        <taxon>Magnoliopsida</taxon>
        <taxon>Liliopsida</taxon>
        <taxon>Zosteraceae</taxon>
        <taxon>Zostera</taxon>
    </lineage>
</organism>
<evidence type="ECO:0000313" key="4">
    <source>
        <dbReference type="Proteomes" id="UP000036987"/>
    </source>
</evidence>
<dbReference type="AlphaFoldDB" id="A0A0K9P0E5"/>
<dbReference type="PANTHER" id="PTHR19241">
    <property type="entry name" value="ATP-BINDING CASSETTE TRANSPORTER"/>
    <property type="match status" value="1"/>
</dbReference>
<dbReference type="Gene3D" id="3.40.50.300">
    <property type="entry name" value="P-loop containing nucleotide triphosphate hydrolases"/>
    <property type="match status" value="1"/>
</dbReference>
<dbReference type="Proteomes" id="UP000036987">
    <property type="component" value="Unassembled WGS sequence"/>
</dbReference>
<dbReference type="EMBL" id="LFYR01001354">
    <property type="protein sequence ID" value="KMZ62454.1"/>
    <property type="molecule type" value="Genomic_DNA"/>
</dbReference>
<feature type="domain" description="ABC transporter" evidence="2">
    <location>
        <begin position="152"/>
        <end position="201"/>
    </location>
</feature>
<dbReference type="GO" id="GO:0016887">
    <property type="term" value="F:ATP hydrolysis activity"/>
    <property type="evidence" value="ECO:0007669"/>
    <property type="project" value="InterPro"/>
</dbReference>
<dbReference type="STRING" id="29655.A0A0K9P0E5"/>
<evidence type="ECO:0000313" key="3">
    <source>
        <dbReference type="EMBL" id="KMZ62454.1"/>
    </source>
</evidence>
<gene>
    <name evidence="3" type="ORF">ZOSMA_461G00060</name>
</gene>
<dbReference type="SUPFAM" id="SSF89009">
    <property type="entry name" value="GAT-like domain"/>
    <property type="match status" value="1"/>
</dbReference>
<accession>A0A0K9P0E5</accession>
<dbReference type="SUPFAM" id="SSF52540">
    <property type="entry name" value="P-loop containing nucleoside triphosphate hydrolases"/>
    <property type="match status" value="1"/>
</dbReference>
<keyword evidence="1" id="KW-0813">Transport</keyword>
<comment type="caution">
    <text evidence="3">The sequence shown here is derived from an EMBL/GenBank/DDBJ whole genome shotgun (WGS) entry which is preliminary data.</text>
</comment>
<protein>
    <recommendedName>
        <fullName evidence="2">ABC transporter domain-containing protein</fullName>
    </recommendedName>
</protein>
<sequence>MQVEERTFLLMEDVQTLVGGASGNIIQKATSVLEVLSEVLDSQHPELVLAEKDDFTLDLVQQCSFQKQQIMHIVMNSRQASPGTSQAIISREKLIQLQRKDMLENEEDHQRVIDKNLTLPFQPLTLSFEEIEYYVDAPKKNSNSNKGKLQLLHGITASCRPGVLTALMGVSAAGKTTLMDVLARRKTGGIIKGEIRIDGYPKEFVKDVLQIIELDRLKDAIVGIPGMSGLSRKQRKRLTIAV</sequence>
<dbReference type="Pfam" id="PF00005">
    <property type="entry name" value="ABC_tran"/>
    <property type="match status" value="1"/>
</dbReference>
<name>A0A0K9P0E5_ZOSMR</name>
<dbReference type="InterPro" id="IPR027417">
    <property type="entry name" value="P-loop_NTPase"/>
</dbReference>
<evidence type="ECO:0000259" key="2">
    <source>
        <dbReference type="Pfam" id="PF00005"/>
    </source>
</evidence>
<reference evidence="4" key="1">
    <citation type="journal article" date="2016" name="Nature">
        <title>The genome of the seagrass Zostera marina reveals angiosperm adaptation to the sea.</title>
        <authorList>
            <person name="Olsen J.L."/>
            <person name="Rouze P."/>
            <person name="Verhelst B."/>
            <person name="Lin Y.-C."/>
            <person name="Bayer T."/>
            <person name="Collen J."/>
            <person name="Dattolo E."/>
            <person name="De Paoli E."/>
            <person name="Dittami S."/>
            <person name="Maumus F."/>
            <person name="Michel G."/>
            <person name="Kersting A."/>
            <person name="Lauritano C."/>
            <person name="Lohaus R."/>
            <person name="Toepel M."/>
            <person name="Tonon T."/>
            <person name="Vanneste K."/>
            <person name="Amirebrahimi M."/>
            <person name="Brakel J."/>
            <person name="Bostroem C."/>
            <person name="Chovatia M."/>
            <person name="Grimwood J."/>
            <person name="Jenkins J.W."/>
            <person name="Jueterbock A."/>
            <person name="Mraz A."/>
            <person name="Stam W.T."/>
            <person name="Tice H."/>
            <person name="Bornberg-Bauer E."/>
            <person name="Green P.J."/>
            <person name="Pearson G.A."/>
            <person name="Procaccini G."/>
            <person name="Duarte C.M."/>
            <person name="Schmutz J."/>
            <person name="Reusch T.B.H."/>
            <person name="Van de Peer Y."/>
        </authorList>
    </citation>
    <scope>NUCLEOTIDE SEQUENCE [LARGE SCALE GENOMIC DNA]</scope>
    <source>
        <strain evidence="4">cv. Finnish</strain>
    </source>
</reference>
<evidence type="ECO:0000256" key="1">
    <source>
        <dbReference type="ARBA" id="ARBA00022448"/>
    </source>
</evidence>